<dbReference type="Gene3D" id="3.10.170.10">
    <property type="match status" value="1"/>
</dbReference>
<feature type="signal peptide" evidence="9">
    <location>
        <begin position="1"/>
        <end position="23"/>
    </location>
</feature>
<protein>
    <recommendedName>
        <fullName evidence="9">Neutral metalloproteinase</fullName>
        <ecNumber evidence="9">3.4.24.-</ecNumber>
    </recommendedName>
</protein>
<keyword evidence="9" id="KW-0964">Secreted</keyword>
<name>A0ABP8UVG6_9GAMM</name>
<keyword evidence="5 9" id="KW-0378">Hydrolase</keyword>
<evidence type="ECO:0000256" key="8">
    <source>
        <dbReference type="ARBA" id="ARBA00023145"/>
    </source>
</evidence>
<keyword evidence="4 9" id="KW-0732">Signal</keyword>
<evidence type="ECO:0000256" key="5">
    <source>
        <dbReference type="ARBA" id="ARBA00022801"/>
    </source>
</evidence>
<keyword evidence="6 9" id="KW-0862">Zinc</keyword>
<feature type="domain" description="Peptidase M4 C-terminal" evidence="11">
    <location>
        <begin position="369"/>
        <end position="535"/>
    </location>
</feature>
<evidence type="ECO:0000256" key="7">
    <source>
        <dbReference type="ARBA" id="ARBA00023049"/>
    </source>
</evidence>
<accession>A0ABP8UVG6</accession>
<keyword evidence="3" id="KW-0479">Metal-binding</keyword>
<dbReference type="InterPro" id="IPR027268">
    <property type="entry name" value="Peptidase_M4/M1_CTD_sf"/>
</dbReference>
<dbReference type="Gene3D" id="3.10.450.490">
    <property type="match status" value="1"/>
</dbReference>
<dbReference type="InterPro" id="IPR011096">
    <property type="entry name" value="FTP_domain"/>
</dbReference>
<dbReference type="EC" id="3.4.24.-" evidence="9"/>
<evidence type="ECO:0000256" key="2">
    <source>
        <dbReference type="ARBA" id="ARBA00022670"/>
    </source>
</evidence>
<feature type="domain" description="Peptidase M4" evidence="10">
    <location>
        <begin position="220"/>
        <end position="366"/>
    </location>
</feature>
<feature type="domain" description="FTP" evidence="12">
    <location>
        <begin position="74"/>
        <end position="98"/>
    </location>
</feature>
<dbReference type="RefSeq" id="WP_345192571.1">
    <property type="nucleotide sequence ID" value="NZ_BAABFL010000001.1"/>
</dbReference>
<dbReference type="Proteomes" id="UP001500604">
    <property type="component" value="Unassembled WGS sequence"/>
</dbReference>
<dbReference type="InterPro" id="IPR023612">
    <property type="entry name" value="Peptidase_M4"/>
</dbReference>
<evidence type="ECO:0000259" key="11">
    <source>
        <dbReference type="Pfam" id="PF02868"/>
    </source>
</evidence>
<dbReference type="Gene3D" id="1.10.390.10">
    <property type="entry name" value="Neutral Protease Domain 2"/>
    <property type="match status" value="1"/>
</dbReference>
<dbReference type="PRINTS" id="PR00730">
    <property type="entry name" value="THERMOLYSIN"/>
</dbReference>
<dbReference type="EMBL" id="BAABFL010000001">
    <property type="protein sequence ID" value="GAA4647754.1"/>
    <property type="molecule type" value="Genomic_DNA"/>
</dbReference>
<comment type="cofactor">
    <cofactor evidence="9">
        <name>Zn(2+)</name>
        <dbReference type="ChEBI" id="CHEBI:29105"/>
    </cofactor>
</comment>
<dbReference type="Gene3D" id="3.10.450.40">
    <property type="match status" value="1"/>
</dbReference>
<evidence type="ECO:0000313" key="13">
    <source>
        <dbReference type="EMBL" id="GAA4647754.1"/>
    </source>
</evidence>
<proteinExistence type="inferred from homology"/>
<dbReference type="PANTHER" id="PTHR33794:SF1">
    <property type="entry name" value="BACILLOLYSIN"/>
    <property type="match status" value="1"/>
</dbReference>
<evidence type="ECO:0000313" key="14">
    <source>
        <dbReference type="Proteomes" id="UP001500604"/>
    </source>
</evidence>
<comment type="function">
    <text evidence="9">Extracellular zinc metalloprotease.</text>
</comment>
<evidence type="ECO:0000256" key="3">
    <source>
        <dbReference type="ARBA" id="ARBA00022723"/>
    </source>
</evidence>
<dbReference type="InterPro" id="IPR013856">
    <property type="entry name" value="Peptidase_M4_domain"/>
</dbReference>
<evidence type="ECO:0000256" key="4">
    <source>
        <dbReference type="ARBA" id="ARBA00022729"/>
    </source>
</evidence>
<evidence type="ECO:0000259" key="10">
    <source>
        <dbReference type="Pfam" id="PF01447"/>
    </source>
</evidence>
<evidence type="ECO:0000256" key="9">
    <source>
        <dbReference type="RuleBase" id="RU366073"/>
    </source>
</evidence>
<gene>
    <name evidence="13" type="ORF">GCM10023116_00160</name>
</gene>
<comment type="subcellular location">
    <subcellularLocation>
        <location evidence="9">Secreted</location>
    </subcellularLocation>
</comment>
<dbReference type="Pfam" id="PF01447">
    <property type="entry name" value="Peptidase_M4"/>
    <property type="match status" value="1"/>
</dbReference>
<evidence type="ECO:0000259" key="12">
    <source>
        <dbReference type="Pfam" id="PF07504"/>
    </source>
</evidence>
<comment type="caution">
    <text evidence="13">The sequence shown here is derived from an EMBL/GenBank/DDBJ whole genome shotgun (WGS) entry which is preliminary data.</text>
</comment>
<dbReference type="InterPro" id="IPR001570">
    <property type="entry name" value="Peptidase_M4_C_domain"/>
</dbReference>
<dbReference type="Pfam" id="PF07504">
    <property type="entry name" value="FTP"/>
    <property type="match status" value="1"/>
</dbReference>
<evidence type="ECO:0000256" key="6">
    <source>
        <dbReference type="ARBA" id="ARBA00022833"/>
    </source>
</evidence>
<evidence type="ECO:0000256" key="1">
    <source>
        <dbReference type="ARBA" id="ARBA00009388"/>
    </source>
</evidence>
<dbReference type="InterPro" id="IPR050728">
    <property type="entry name" value="Zinc_Metalloprotease_M4"/>
</dbReference>
<organism evidence="13 14">
    <name type="scientific">Kistimonas scapharcae</name>
    <dbReference type="NCBI Taxonomy" id="1036133"/>
    <lineage>
        <taxon>Bacteria</taxon>
        <taxon>Pseudomonadati</taxon>
        <taxon>Pseudomonadota</taxon>
        <taxon>Gammaproteobacteria</taxon>
        <taxon>Oceanospirillales</taxon>
        <taxon>Endozoicomonadaceae</taxon>
        <taxon>Kistimonas</taxon>
    </lineage>
</organism>
<keyword evidence="7 9" id="KW-0482">Metalloprotease</keyword>
<keyword evidence="14" id="KW-1185">Reference proteome</keyword>
<dbReference type="PANTHER" id="PTHR33794">
    <property type="entry name" value="BACILLOLYSIN"/>
    <property type="match status" value="1"/>
</dbReference>
<comment type="similarity">
    <text evidence="1 9">Belongs to the peptidase M4 family.</text>
</comment>
<keyword evidence="8" id="KW-0865">Zymogen</keyword>
<dbReference type="SUPFAM" id="SSF55486">
    <property type="entry name" value="Metalloproteases ('zincins'), catalytic domain"/>
    <property type="match status" value="1"/>
</dbReference>
<keyword evidence="2 9" id="KW-0645">Protease</keyword>
<dbReference type="Pfam" id="PF02868">
    <property type="entry name" value="Peptidase_M4_C"/>
    <property type="match status" value="1"/>
</dbReference>
<feature type="chain" id="PRO_5044961996" description="Neutral metalloproteinase" evidence="9">
    <location>
        <begin position="24"/>
        <end position="539"/>
    </location>
</feature>
<sequence>MAFKPILNCILWVMLWLSTNAQAAIDDLRLELFDKRVLKGFTVIDDRNKSEQDIESLDHALVRIHQFTNRQSSYARYQQYYKGVLVLGRHVIAHFGADKDEDLSNAEFSGKLARGIRLTIDDELKTDAFREEMLSFAKEEFTERTGIAGNIFESDTRPAIWLDRNRTAHFVYQVSFRVRPSNGPEKWPHYLIDAADSSIYQYWDNVKSLYRDKGPGGNEKTGRYVFGEGGLPSLSVTQSNDICLLANTRLVVISLNNRTFWVDGDFAMPLNYECDNNRGDTSNGAFSPANDAYVFGNMVVAMYERWYKQPVLAGGQSIMVAVHAGVDYENAVWNGQNVLLGDGGKHFYPFVSLGVLAHEISHAFTQQHSGLTGAGEAGALNEAFSDMAAITAEYYLKSHDGTAHERLYGQNQLTWQFGERISKSKNPIRSISQPALYGAAGCYHRVAGCYLSFDDVDKGDVAHLGSGLFSKAFYEMTKRLNGDVRKAFGLMLRANMLYWTPDSSFAEAACGVKLAANQEGVSESTVNEAFETVGVTPAC</sequence>
<reference evidence="14" key="1">
    <citation type="journal article" date="2019" name="Int. J. Syst. Evol. Microbiol.">
        <title>The Global Catalogue of Microorganisms (GCM) 10K type strain sequencing project: providing services to taxonomists for standard genome sequencing and annotation.</title>
        <authorList>
            <consortium name="The Broad Institute Genomics Platform"/>
            <consortium name="The Broad Institute Genome Sequencing Center for Infectious Disease"/>
            <person name="Wu L."/>
            <person name="Ma J."/>
        </authorList>
    </citation>
    <scope>NUCLEOTIDE SEQUENCE [LARGE SCALE GENOMIC DNA]</scope>
    <source>
        <strain evidence="14">JCM 17805</strain>
    </source>
</reference>